<evidence type="ECO:0008006" key="3">
    <source>
        <dbReference type="Google" id="ProtNLM"/>
    </source>
</evidence>
<dbReference type="AlphaFoldDB" id="A0A4P2Q707"/>
<dbReference type="OrthoDB" id="5518809at2"/>
<sequence>MKNAELRTIPLVVALALGLVAAGCKDEEILHSCHELCKHRILCEEERGNPPPNQTSCETACLGIQGNDLIERSEECVNEASCDYVACVEP</sequence>
<name>A0A4P2Q707_SORCE</name>
<evidence type="ECO:0000313" key="2">
    <source>
        <dbReference type="Proteomes" id="UP000295781"/>
    </source>
</evidence>
<dbReference type="Proteomes" id="UP000295781">
    <property type="component" value="Chromosome"/>
</dbReference>
<dbReference type="RefSeq" id="WP_129351703.1">
    <property type="nucleotide sequence ID" value="NZ_CP012670.1"/>
</dbReference>
<dbReference type="EMBL" id="CP012670">
    <property type="protein sequence ID" value="AUX25041.1"/>
    <property type="molecule type" value="Genomic_DNA"/>
</dbReference>
<evidence type="ECO:0000313" key="1">
    <source>
        <dbReference type="EMBL" id="AUX25041.1"/>
    </source>
</evidence>
<dbReference type="PROSITE" id="PS51257">
    <property type="entry name" value="PROKAR_LIPOPROTEIN"/>
    <property type="match status" value="1"/>
</dbReference>
<accession>A0A4P2Q707</accession>
<organism evidence="1 2">
    <name type="scientific">Sorangium cellulosum</name>
    <name type="common">Polyangium cellulosum</name>
    <dbReference type="NCBI Taxonomy" id="56"/>
    <lineage>
        <taxon>Bacteria</taxon>
        <taxon>Pseudomonadati</taxon>
        <taxon>Myxococcota</taxon>
        <taxon>Polyangia</taxon>
        <taxon>Polyangiales</taxon>
        <taxon>Polyangiaceae</taxon>
        <taxon>Sorangium</taxon>
    </lineage>
</organism>
<gene>
    <name evidence="1" type="ORF">SOCEGT47_055840</name>
</gene>
<reference evidence="1 2" key="1">
    <citation type="submission" date="2015-09" db="EMBL/GenBank/DDBJ databases">
        <title>Sorangium comparison.</title>
        <authorList>
            <person name="Zaburannyi N."/>
            <person name="Bunk B."/>
            <person name="Overmann J."/>
            <person name="Mueller R."/>
        </authorList>
    </citation>
    <scope>NUCLEOTIDE SEQUENCE [LARGE SCALE GENOMIC DNA]</scope>
    <source>
        <strain evidence="1 2">So ceGT47</strain>
    </source>
</reference>
<proteinExistence type="predicted"/>
<protein>
    <recommendedName>
        <fullName evidence="3">Secreted protein</fullName>
    </recommendedName>
</protein>